<reference evidence="2" key="1">
    <citation type="submission" date="2022-11" db="UniProtKB">
        <authorList>
            <consortium name="WormBaseParasite"/>
        </authorList>
    </citation>
    <scope>IDENTIFICATION</scope>
</reference>
<dbReference type="Proteomes" id="UP000887579">
    <property type="component" value="Unplaced"/>
</dbReference>
<organism evidence="1 2">
    <name type="scientific">Panagrolaimus sp. ES5</name>
    <dbReference type="NCBI Taxonomy" id="591445"/>
    <lineage>
        <taxon>Eukaryota</taxon>
        <taxon>Metazoa</taxon>
        <taxon>Ecdysozoa</taxon>
        <taxon>Nematoda</taxon>
        <taxon>Chromadorea</taxon>
        <taxon>Rhabditida</taxon>
        <taxon>Tylenchina</taxon>
        <taxon>Panagrolaimomorpha</taxon>
        <taxon>Panagrolaimoidea</taxon>
        <taxon>Panagrolaimidae</taxon>
        <taxon>Panagrolaimus</taxon>
    </lineage>
</organism>
<proteinExistence type="predicted"/>
<evidence type="ECO:0000313" key="1">
    <source>
        <dbReference type="Proteomes" id="UP000887579"/>
    </source>
</evidence>
<evidence type="ECO:0000313" key="2">
    <source>
        <dbReference type="WBParaSite" id="ES5_v2.g23347.t1"/>
    </source>
</evidence>
<name>A0AC34G0K9_9BILA</name>
<dbReference type="WBParaSite" id="ES5_v2.g23347.t1">
    <property type="protein sequence ID" value="ES5_v2.g23347.t1"/>
    <property type="gene ID" value="ES5_v2.g23347"/>
</dbReference>
<protein>
    <submittedName>
        <fullName evidence="2">Heat shock protein 70</fullName>
    </submittedName>
</protein>
<accession>A0AC34G0K9</accession>
<sequence>MVVHVGLDPWYGNLSLYKDAEKKTEDLEIKQVRCNKNDKVIALFKEIKILVKDELGYLCICLNKYHGNNIRKLFIKEGLNCGFRNVEIINLEVAFYLDAQTNFTPLNANIIWIYWNAFISVWEIKEQKAKYCGCELKSVKLSENTNINFTFQINTNGIYFLYLDNSYNFSNERDTKLEKKGEQKFKMHAKIEESFSLLPRHLEALNLSNCFVIPKKEILLKADFQAAGIDLGTSRCCVAVNRNGVIVTIPLDNSGERLLPSYIAYNEENIVCGKVVVNRLRNYSKSTIFDSKRIIGRSFNDIEIDEYWCFNVNFENEKVLLEVTGFNGKKKKITAEEVAADLLKYMKNKAEEFQGEKIAKVVITIPAAFTEFQKSATISAAKLAGWNEIQLLPEPIAAAFAYFIDRPVSNNSTILLFDLGGGTL</sequence>